<dbReference type="EMBL" id="UFSM01000005">
    <property type="protein sequence ID" value="SUY29492.1"/>
    <property type="molecule type" value="Genomic_DNA"/>
</dbReference>
<proteinExistence type="predicted"/>
<dbReference type="Proteomes" id="UP000254701">
    <property type="component" value="Unassembled WGS sequence"/>
</dbReference>
<reference evidence="1 2" key="1">
    <citation type="submission" date="2018-06" db="EMBL/GenBank/DDBJ databases">
        <authorList>
            <consortium name="Pathogen Informatics"/>
            <person name="Doyle S."/>
        </authorList>
    </citation>
    <scope>NUCLEOTIDE SEQUENCE [LARGE SCALE GENOMIC DNA]</scope>
    <source>
        <strain evidence="1 2">NCTC10684</strain>
    </source>
</reference>
<evidence type="ECO:0000313" key="2">
    <source>
        <dbReference type="Proteomes" id="UP000254701"/>
    </source>
</evidence>
<accession>A0A381IN35</accession>
<dbReference type="AlphaFoldDB" id="A0A381IN35"/>
<organism evidence="1 2">
    <name type="scientific">Aminobacter aminovorans</name>
    <name type="common">Chelatobacter heintzii</name>
    <dbReference type="NCBI Taxonomy" id="83263"/>
    <lineage>
        <taxon>Bacteria</taxon>
        <taxon>Pseudomonadati</taxon>
        <taxon>Pseudomonadota</taxon>
        <taxon>Alphaproteobacteria</taxon>
        <taxon>Hyphomicrobiales</taxon>
        <taxon>Phyllobacteriaceae</taxon>
        <taxon>Aminobacter</taxon>
    </lineage>
</organism>
<sequence length="29" mass="3036">MALKPPLTHPGAALRFNLAASREGGLDCQ</sequence>
<name>A0A381IN35_AMIAI</name>
<gene>
    <name evidence="1" type="ORF">NCTC10684_05725</name>
</gene>
<protein>
    <submittedName>
        <fullName evidence="1">Uncharacterized protein</fullName>
    </submittedName>
</protein>
<evidence type="ECO:0000313" key="1">
    <source>
        <dbReference type="EMBL" id="SUY29492.1"/>
    </source>
</evidence>